<evidence type="ECO:0000313" key="2">
    <source>
        <dbReference type="Proteomes" id="UP001062165"/>
    </source>
</evidence>
<name>A0ABY6D4X5_9BACT</name>
<dbReference type="InterPro" id="IPR010037">
    <property type="entry name" value="FkbH_domain"/>
</dbReference>
<accession>A0ABY6D4X5</accession>
<dbReference type="InterPro" id="IPR036412">
    <property type="entry name" value="HAD-like_sf"/>
</dbReference>
<evidence type="ECO:0000313" key="1">
    <source>
        <dbReference type="EMBL" id="UXX81220.1"/>
    </source>
</evidence>
<organism evidence="1 2">
    <name type="scientific">Reichenbachiella carrageenanivorans</name>
    <dbReference type="NCBI Taxonomy" id="2979869"/>
    <lineage>
        <taxon>Bacteria</taxon>
        <taxon>Pseudomonadati</taxon>
        <taxon>Bacteroidota</taxon>
        <taxon>Cytophagia</taxon>
        <taxon>Cytophagales</taxon>
        <taxon>Reichenbachiellaceae</taxon>
        <taxon>Reichenbachiella</taxon>
    </lineage>
</organism>
<dbReference type="EMBL" id="CP106735">
    <property type="protein sequence ID" value="UXX81220.1"/>
    <property type="molecule type" value="Genomic_DNA"/>
</dbReference>
<dbReference type="InterPro" id="IPR023214">
    <property type="entry name" value="HAD_sf"/>
</dbReference>
<gene>
    <name evidence="1" type="ORF">N7E81_08940</name>
</gene>
<dbReference type="SUPFAM" id="SSF56784">
    <property type="entry name" value="HAD-like"/>
    <property type="match status" value="1"/>
</dbReference>
<sequence>MYETEIYLKSITENLPSDVWESFFDTQQSIKKRSVLHWTEHCTECAMPACFTTCDLYSPRIDGKCQRFVKGIEQVKSVNPNDTSPVLKVQFKQWGVFATQGNHELHDPEEVEKKEHKDHKIAQLIQLAQPKFLRKKLSQKRYSVKKNEIIQTQNQSLELPDAFLLDVYNPSSETLYLGIIVRNDDEKYGKLPFQYRLELKPGYNKEIIPFKEIARSVKTELPFRINLIPENINSKIPLYFGVMDFVQLNNYEQNTKASKLKCIVWDLDHTIWNGTLVEDGIENLKLKEGIKEILATIEQKGIINSVVSKNNPELGMEALAHFGLVDFFLYPKISWLPKSKGIREIAMDLNINLNTFMFVDDSIFERKEVENVLPQVRLMDAVDYREILDLEALQIPITSESKKRKEFYLNEVKRSKFSDDYEGEYIEFLKSCHIELEILELQAEHFDRVYELTQRTNQMNFSGNRYKQEDIEAIHKNADLAAYVLKCKDRFGDYGIIAFGVIKKTENRLIDLMFSCRVQSKRVEHAFLTYVLKKYLEKDDFWVTYNHTEKNKFSAQVFEDFGFETIKKEGSLRELKFSQDKDILDDHIISITNK</sequence>
<keyword evidence="2" id="KW-1185">Reference proteome</keyword>
<dbReference type="NCBIfam" id="TIGR01681">
    <property type="entry name" value="HAD-SF-IIIC"/>
    <property type="match status" value="1"/>
</dbReference>
<dbReference type="RefSeq" id="WP_263052944.1">
    <property type="nucleotide sequence ID" value="NZ_CP106735.1"/>
</dbReference>
<dbReference type="Proteomes" id="UP001062165">
    <property type="component" value="Chromosome"/>
</dbReference>
<protein>
    <submittedName>
        <fullName evidence="1">HAD-IIIC family phosphatase</fullName>
    </submittedName>
</protein>
<dbReference type="Gene3D" id="3.40.50.1000">
    <property type="entry name" value="HAD superfamily/HAD-like"/>
    <property type="match status" value="1"/>
</dbReference>
<dbReference type="InterPro" id="IPR010033">
    <property type="entry name" value="HAD_SF_ppase_IIIC"/>
</dbReference>
<dbReference type="NCBIfam" id="TIGR01686">
    <property type="entry name" value="FkbH"/>
    <property type="match status" value="1"/>
</dbReference>
<reference evidence="1" key="1">
    <citation type="submission" date="2022-10" db="EMBL/GenBank/DDBJ databases">
        <title>Comparative genomics and taxonomic characterization of three novel marine species of genus Reichenbachiella exhibiting antioxidant and polysaccharide degradation activities.</title>
        <authorList>
            <person name="Muhammad N."/>
            <person name="Lee Y.-J."/>
            <person name="Ko J."/>
            <person name="Kim S.-G."/>
        </authorList>
    </citation>
    <scope>NUCLEOTIDE SEQUENCE</scope>
    <source>
        <strain evidence="1">Wsw4-B4</strain>
    </source>
</reference>
<proteinExistence type="predicted"/>